<organism evidence="8 9">
    <name type="scientific">Caulobacter hibisci</name>
    <dbReference type="NCBI Taxonomy" id="2035993"/>
    <lineage>
        <taxon>Bacteria</taxon>
        <taxon>Pseudomonadati</taxon>
        <taxon>Pseudomonadota</taxon>
        <taxon>Alphaproteobacteria</taxon>
        <taxon>Caulobacterales</taxon>
        <taxon>Caulobacteraceae</taxon>
        <taxon>Caulobacter</taxon>
    </lineage>
</organism>
<feature type="transmembrane region" description="Helical" evidence="6">
    <location>
        <begin position="146"/>
        <end position="163"/>
    </location>
</feature>
<dbReference type="GO" id="GO:0016874">
    <property type="term" value="F:ligase activity"/>
    <property type="evidence" value="ECO:0007669"/>
    <property type="project" value="UniProtKB-KW"/>
</dbReference>
<reference evidence="8 9" key="1">
    <citation type="submission" date="2020-11" db="EMBL/GenBank/DDBJ databases">
        <title>genome sequence of strain KACC 18849.</title>
        <authorList>
            <person name="Gao J."/>
            <person name="Zhang X."/>
        </authorList>
    </citation>
    <scope>NUCLEOTIDE SEQUENCE [LARGE SCALE GENOMIC DNA]</scope>
    <source>
        <strain evidence="8 9">KACC 18849</strain>
    </source>
</reference>
<feature type="transmembrane region" description="Helical" evidence="6">
    <location>
        <begin position="65"/>
        <end position="85"/>
    </location>
</feature>
<dbReference type="RefSeq" id="WP_198578302.1">
    <property type="nucleotide sequence ID" value="NZ_JADWOX010000021.1"/>
</dbReference>
<feature type="transmembrane region" description="Helical" evidence="6">
    <location>
        <begin position="382"/>
        <end position="402"/>
    </location>
</feature>
<dbReference type="Pfam" id="PF04932">
    <property type="entry name" value="Wzy_C"/>
    <property type="match status" value="1"/>
</dbReference>
<feature type="transmembrane region" description="Helical" evidence="6">
    <location>
        <begin position="237"/>
        <end position="254"/>
    </location>
</feature>
<keyword evidence="4 6" id="KW-0472">Membrane</keyword>
<comment type="caution">
    <text evidence="8">The sequence shown here is derived from an EMBL/GenBank/DDBJ whole genome shotgun (WGS) entry which is preliminary data.</text>
</comment>
<feature type="transmembrane region" description="Helical" evidence="6">
    <location>
        <begin position="175"/>
        <end position="194"/>
    </location>
</feature>
<feature type="transmembrane region" description="Helical" evidence="6">
    <location>
        <begin position="214"/>
        <end position="230"/>
    </location>
</feature>
<dbReference type="PANTHER" id="PTHR37422">
    <property type="entry name" value="TEICHURONIC ACID BIOSYNTHESIS PROTEIN TUAE"/>
    <property type="match status" value="1"/>
</dbReference>
<dbReference type="Proteomes" id="UP000639859">
    <property type="component" value="Unassembled WGS sequence"/>
</dbReference>
<dbReference type="InterPro" id="IPR051533">
    <property type="entry name" value="WaaL-like"/>
</dbReference>
<evidence type="ECO:0000259" key="7">
    <source>
        <dbReference type="Pfam" id="PF04932"/>
    </source>
</evidence>
<dbReference type="PANTHER" id="PTHR37422:SF13">
    <property type="entry name" value="LIPOPOLYSACCHARIDE BIOSYNTHESIS PROTEIN PA4999-RELATED"/>
    <property type="match status" value="1"/>
</dbReference>
<evidence type="ECO:0000313" key="9">
    <source>
        <dbReference type="Proteomes" id="UP000639859"/>
    </source>
</evidence>
<feature type="transmembrane region" description="Helical" evidence="6">
    <location>
        <begin position="439"/>
        <end position="456"/>
    </location>
</feature>
<feature type="region of interest" description="Disordered" evidence="5">
    <location>
        <begin position="462"/>
        <end position="483"/>
    </location>
</feature>
<evidence type="ECO:0000256" key="5">
    <source>
        <dbReference type="SAM" id="MobiDB-lite"/>
    </source>
</evidence>
<feature type="transmembrane region" description="Helical" evidence="6">
    <location>
        <begin position="35"/>
        <end position="56"/>
    </location>
</feature>
<evidence type="ECO:0000256" key="1">
    <source>
        <dbReference type="ARBA" id="ARBA00004141"/>
    </source>
</evidence>
<dbReference type="InterPro" id="IPR007016">
    <property type="entry name" value="O-antigen_ligase-rel_domated"/>
</dbReference>
<accession>A0ABS0T422</accession>
<proteinExistence type="predicted"/>
<name>A0ABS0T422_9CAUL</name>
<keyword evidence="3 6" id="KW-1133">Transmembrane helix</keyword>
<feature type="transmembrane region" description="Helical" evidence="6">
    <location>
        <begin position="114"/>
        <end position="134"/>
    </location>
</feature>
<evidence type="ECO:0000256" key="4">
    <source>
        <dbReference type="ARBA" id="ARBA00023136"/>
    </source>
</evidence>
<comment type="subcellular location">
    <subcellularLocation>
        <location evidence="1">Membrane</location>
        <topology evidence="1">Multi-pass membrane protein</topology>
    </subcellularLocation>
</comment>
<feature type="transmembrane region" description="Helical" evidence="6">
    <location>
        <begin position="91"/>
        <end position="109"/>
    </location>
</feature>
<keyword evidence="2 6" id="KW-0812">Transmembrane</keyword>
<protein>
    <submittedName>
        <fullName evidence="8">O-antigen ligase family protein</fullName>
    </submittedName>
</protein>
<feature type="domain" description="O-antigen ligase-related" evidence="7">
    <location>
        <begin position="241"/>
        <end position="393"/>
    </location>
</feature>
<feature type="transmembrane region" description="Helical" evidence="6">
    <location>
        <begin position="285"/>
        <end position="305"/>
    </location>
</feature>
<gene>
    <name evidence="8" type="ORF">I4Q42_22315</name>
</gene>
<dbReference type="EMBL" id="JADWOX010000021">
    <property type="protein sequence ID" value="MBI1686414.1"/>
    <property type="molecule type" value="Genomic_DNA"/>
</dbReference>
<evidence type="ECO:0000313" key="8">
    <source>
        <dbReference type="EMBL" id="MBI1686414.1"/>
    </source>
</evidence>
<evidence type="ECO:0000256" key="6">
    <source>
        <dbReference type="SAM" id="Phobius"/>
    </source>
</evidence>
<evidence type="ECO:0000256" key="3">
    <source>
        <dbReference type="ARBA" id="ARBA00022989"/>
    </source>
</evidence>
<feature type="compositionally biased region" description="Basic and acidic residues" evidence="5">
    <location>
        <begin position="465"/>
        <end position="474"/>
    </location>
</feature>
<keyword evidence="9" id="KW-1185">Reference proteome</keyword>
<keyword evidence="8" id="KW-0436">Ligase</keyword>
<sequence length="483" mass="51944">MAAWIAPSEKAETGKQNTGLLRTIMDQTLAVGRSLPPFALIPATAAFAVVIALVAWKAPTRATRFVVFAVWLRYILSAFHTFTFAASPLGLSWNALGSLAICAVGLLIIRSRKIFDVGLSPFYVMLAALLASAAVNDNMAGTADTIVKFIYLAVVVLATVDAIEDMGADSFFKFMLWPFIVPFGLQAISVMLGAAKATESDGSASYIGGFNHEAAFSVALATGLLVVCLGRRFGAAMKLLLLLLCGAGIVLANYRTAILAMSPLVVATLMHGVVRRFVPQQRPFIAGAMGVVGALIILIGAIAGAERFADIGTAYEQRTELIKPQDQFTSEDRRLLSGRPFIWSGYLLGYADAKPIQHAFGLGVNSWQGTFSTYAHNTLISALYEIGAFGVFATLFLWTWMIVLAARVTDGSRLLLLAAHASFFILNMATMPLWMIEGVIFYGVLCGATVASFTASERRRKAERRRQEEAEARSHFGAAITAS</sequence>
<evidence type="ECO:0000256" key="2">
    <source>
        <dbReference type="ARBA" id="ARBA00022692"/>
    </source>
</evidence>